<dbReference type="PANTHER" id="PTHR37610:SF40">
    <property type="entry name" value="OS01G0909600 PROTEIN"/>
    <property type="match status" value="1"/>
</dbReference>
<sequence>MTTEGENRQNMATANTSERREPEFLQLHGGDHPGMVLVSAPFDGTDFLAWKRSVVIALRAKMKLGFIDGRYVIPDRASDAYETWIRVDSSSRWSLLGF</sequence>
<comment type="caution">
    <text evidence="3">The sequence shown here is derived from an EMBL/GenBank/DDBJ whole genome shotgun (WGS) entry which is preliminary data.</text>
</comment>
<reference evidence="3" key="2">
    <citation type="journal article" date="2024" name="Plant">
        <title>Genomic evolution and insights into agronomic trait innovations of Sesamum species.</title>
        <authorList>
            <person name="Miao H."/>
            <person name="Wang L."/>
            <person name="Qu L."/>
            <person name="Liu H."/>
            <person name="Sun Y."/>
            <person name="Le M."/>
            <person name="Wang Q."/>
            <person name="Wei S."/>
            <person name="Zheng Y."/>
            <person name="Lin W."/>
            <person name="Duan Y."/>
            <person name="Cao H."/>
            <person name="Xiong S."/>
            <person name="Wang X."/>
            <person name="Wei L."/>
            <person name="Li C."/>
            <person name="Ma Q."/>
            <person name="Ju M."/>
            <person name="Zhao R."/>
            <person name="Li G."/>
            <person name="Mu C."/>
            <person name="Tian Q."/>
            <person name="Mei H."/>
            <person name="Zhang T."/>
            <person name="Gao T."/>
            <person name="Zhang H."/>
        </authorList>
    </citation>
    <scope>NUCLEOTIDE SEQUENCE</scope>
    <source>
        <strain evidence="3">G01</strain>
    </source>
</reference>
<dbReference type="AlphaFoldDB" id="A0AAW2NYM4"/>
<feature type="region of interest" description="Disordered" evidence="1">
    <location>
        <begin position="1"/>
        <end position="22"/>
    </location>
</feature>
<feature type="domain" description="Retrotransposon Copia-like N-terminal" evidence="2">
    <location>
        <begin position="28"/>
        <end position="74"/>
    </location>
</feature>
<proteinExistence type="predicted"/>
<protein>
    <recommendedName>
        <fullName evidence="2">Retrotransposon Copia-like N-terminal domain-containing protein</fullName>
    </recommendedName>
</protein>
<evidence type="ECO:0000256" key="1">
    <source>
        <dbReference type="SAM" id="MobiDB-lite"/>
    </source>
</evidence>
<accession>A0AAW2NYM4</accession>
<dbReference type="EMBL" id="JACGWK010000006">
    <property type="protein sequence ID" value="KAL0348055.1"/>
    <property type="molecule type" value="Genomic_DNA"/>
</dbReference>
<feature type="compositionally biased region" description="Polar residues" evidence="1">
    <location>
        <begin position="1"/>
        <end position="16"/>
    </location>
</feature>
<organism evidence="3">
    <name type="scientific">Sesamum angustifolium</name>
    <dbReference type="NCBI Taxonomy" id="2727405"/>
    <lineage>
        <taxon>Eukaryota</taxon>
        <taxon>Viridiplantae</taxon>
        <taxon>Streptophyta</taxon>
        <taxon>Embryophyta</taxon>
        <taxon>Tracheophyta</taxon>
        <taxon>Spermatophyta</taxon>
        <taxon>Magnoliopsida</taxon>
        <taxon>eudicotyledons</taxon>
        <taxon>Gunneridae</taxon>
        <taxon>Pentapetalae</taxon>
        <taxon>asterids</taxon>
        <taxon>lamiids</taxon>
        <taxon>Lamiales</taxon>
        <taxon>Pedaliaceae</taxon>
        <taxon>Sesamum</taxon>
    </lineage>
</organism>
<dbReference type="PANTHER" id="PTHR37610">
    <property type="entry name" value="CCHC-TYPE DOMAIN-CONTAINING PROTEIN"/>
    <property type="match status" value="1"/>
</dbReference>
<dbReference type="Pfam" id="PF14244">
    <property type="entry name" value="Retrotran_gag_3"/>
    <property type="match status" value="1"/>
</dbReference>
<gene>
    <name evidence="3" type="ORF">Sangu_1033300</name>
</gene>
<evidence type="ECO:0000313" key="3">
    <source>
        <dbReference type="EMBL" id="KAL0348055.1"/>
    </source>
</evidence>
<name>A0AAW2NYM4_9LAMI</name>
<reference evidence="3" key="1">
    <citation type="submission" date="2020-06" db="EMBL/GenBank/DDBJ databases">
        <authorList>
            <person name="Li T."/>
            <person name="Hu X."/>
            <person name="Zhang T."/>
            <person name="Song X."/>
            <person name="Zhang H."/>
            <person name="Dai N."/>
            <person name="Sheng W."/>
            <person name="Hou X."/>
            <person name="Wei L."/>
        </authorList>
    </citation>
    <scope>NUCLEOTIDE SEQUENCE</scope>
    <source>
        <strain evidence="3">G01</strain>
        <tissue evidence="3">Leaf</tissue>
    </source>
</reference>
<evidence type="ECO:0000259" key="2">
    <source>
        <dbReference type="Pfam" id="PF14244"/>
    </source>
</evidence>
<dbReference type="InterPro" id="IPR029472">
    <property type="entry name" value="Copia-like_N"/>
</dbReference>